<sequence length="680" mass="73536">MSQLTEAFKTEFQKILSLKEMKANEHMDMLMTCLLAHKLAYTVNSIEPNFFLAHSANRGGLLLSPHSVHRNAARIHAAGADMRQLSNAVRIELGVNSPVRWQHVAKNKALVDRADGLLAPVNGSERYVTVGCGHTTAFCKLAGVQGRTSEKSLQMADSDSIDVQKLSQNAQFKAMIEKGWAWEVVPSIIDELFPGFASVAQKALNTQNHIGTEVGELETCTTLAAIANDPGMRQVADWKAMAIENVVSLNIPSAKYSKTLLEFVENFGGGDGAPLVSFMDSVAKQLGCNATLGQAFWESITNAAFASKTNMYPLTRVALAIANLTGDKVEDGVARLLVKNDVTKVASKPKTAEANTAESILGEAMDIARGLDGIDAALQPLGQLFVRIALKLTGKEKMGREGNLSDLKGQTVTFDERSKHAVSSGAAAAAKAKPSASSTATLSDHKDPTWIAKKAGYSVGCLVVQKDVAAQRLYTIFSIGQAVKLREAINHDASREAHTADITFEDLLQKWSISKAALSKQMDGDQQRPQQLYIDKQKAALYRALLELDAKHVGKHKLTFWRKPDGVWTTSAIKQGQLTLVPVAPLINISAKNNGSGISLGEHAIDKDTKVHFFVLPISKPQDNDTSTQFDEAALVAAHWWVAPTYDKKQTNMATSHVSHGGLMLPVLTNTTDIGPNVKL</sequence>
<gene>
    <name evidence="2" type="ORF">PCOR1329_LOCUS68978</name>
</gene>
<accession>A0ABN9WSP5</accession>
<feature type="region of interest" description="Disordered" evidence="1">
    <location>
        <begin position="425"/>
        <end position="444"/>
    </location>
</feature>
<evidence type="ECO:0000313" key="3">
    <source>
        <dbReference type="Proteomes" id="UP001189429"/>
    </source>
</evidence>
<comment type="caution">
    <text evidence="2">The sequence shown here is derived from an EMBL/GenBank/DDBJ whole genome shotgun (WGS) entry which is preliminary data.</text>
</comment>
<name>A0ABN9WSP5_9DINO</name>
<dbReference type="Proteomes" id="UP001189429">
    <property type="component" value="Unassembled WGS sequence"/>
</dbReference>
<reference evidence="2" key="1">
    <citation type="submission" date="2023-10" db="EMBL/GenBank/DDBJ databases">
        <authorList>
            <person name="Chen Y."/>
            <person name="Shah S."/>
            <person name="Dougan E. K."/>
            <person name="Thang M."/>
            <person name="Chan C."/>
        </authorList>
    </citation>
    <scope>NUCLEOTIDE SEQUENCE [LARGE SCALE GENOMIC DNA]</scope>
</reference>
<keyword evidence="3" id="KW-1185">Reference proteome</keyword>
<proteinExistence type="predicted"/>
<feature type="compositionally biased region" description="Low complexity" evidence="1">
    <location>
        <begin position="425"/>
        <end position="440"/>
    </location>
</feature>
<organism evidence="2 3">
    <name type="scientific">Prorocentrum cordatum</name>
    <dbReference type="NCBI Taxonomy" id="2364126"/>
    <lineage>
        <taxon>Eukaryota</taxon>
        <taxon>Sar</taxon>
        <taxon>Alveolata</taxon>
        <taxon>Dinophyceae</taxon>
        <taxon>Prorocentrales</taxon>
        <taxon>Prorocentraceae</taxon>
        <taxon>Prorocentrum</taxon>
    </lineage>
</organism>
<protein>
    <submittedName>
        <fullName evidence="2">Uncharacterized protein</fullName>
    </submittedName>
</protein>
<evidence type="ECO:0000313" key="2">
    <source>
        <dbReference type="EMBL" id="CAK0888129.1"/>
    </source>
</evidence>
<dbReference type="EMBL" id="CAUYUJ010019030">
    <property type="protein sequence ID" value="CAK0888129.1"/>
    <property type="molecule type" value="Genomic_DNA"/>
</dbReference>
<evidence type="ECO:0000256" key="1">
    <source>
        <dbReference type="SAM" id="MobiDB-lite"/>
    </source>
</evidence>